<accession>A0A6I4UUC3</accession>
<gene>
    <name evidence="2" type="ORF">GRI75_07080</name>
</gene>
<keyword evidence="3" id="KW-1185">Reference proteome</keyword>
<dbReference type="GO" id="GO:0035438">
    <property type="term" value="F:cyclic-di-GMP binding"/>
    <property type="evidence" value="ECO:0007669"/>
    <property type="project" value="InterPro"/>
</dbReference>
<dbReference type="Proteomes" id="UP000469159">
    <property type="component" value="Unassembled WGS sequence"/>
</dbReference>
<dbReference type="EMBL" id="WTYK01000003">
    <property type="protein sequence ID" value="MXP41404.1"/>
    <property type="molecule type" value="Genomic_DNA"/>
</dbReference>
<organism evidence="2 3">
    <name type="scientific">Croceibacterium soli</name>
    <dbReference type="NCBI Taxonomy" id="1739690"/>
    <lineage>
        <taxon>Bacteria</taxon>
        <taxon>Pseudomonadati</taxon>
        <taxon>Pseudomonadota</taxon>
        <taxon>Alphaproteobacteria</taxon>
        <taxon>Sphingomonadales</taxon>
        <taxon>Erythrobacteraceae</taxon>
        <taxon>Croceibacterium</taxon>
    </lineage>
</organism>
<comment type="caution">
    <text evidence="2">The sequence shown here is derived from an EMBL/GenBank/DDBJ whole genome shotgun (WGS) entry which is preliminary data.</text>
</comment>
<dbReference type="SUPFAM" id="SSF141371">
    <property type="entry name" value="PilZ domain-like"/>
    <property type="match status" value="1"/>
</dbReference>
<dbReference type="RefSeq" id="WP_160746256.1">
    <property type="nucleotide sequence ID" value="NZ_WTYK01000003.1"/>
</dbReference>
<feature type="domain" description="PilZ" evidence="1">
    <location>
        <begin position="4"/>
        <end position="90"/>
    </location>
</feature>
<evidence type="ECO:0000313" key="2">
    <source>
        <dbReference type="EMBL" id="MXP41404.1"/>
    </source>
</evidence>
<sequence length="123" mass="13887">MDERRVERVVTDVEVICQVRETSYQLQVYDLSTKGCMLAASSDTTLADGESLVLNFLDGITVPGRIAWRRGNCFGLQFDTELQDVVVRHLGYKIPGENADLFVSRDRFGRPLEPLPLRPSELN</sequence>
<dbReference type="AlphaFoldDB" id="A0A6I4UUC3"/>
<dbReference type="Gene3D" id="2.40.10.220">
    <property type="entry name" value="predicted glycosyltransferase like domains"/>
    <property type="match status" value="1"/>
</dbReference>
<evidence type="ECO:0000259" key="1">
    <source>
        <dbReference type="Pfam" id="PF07238"/>
    </source>
</evidence>
<reference evidence="2 3" key="1">
    <citation type="submission" date="2019-12" db="EMBL/GenBank/DDBJ databases">
        <title>Genomic-based taxomic classification of the family Erythrobacteraceae.</title>
        <authorList>
            <person name="Xu L."/>
        </authorList>
    </citation>
    <scope>NUCLEOTIDE SEQUENCE [LARGE SCALE GENOMIC DNA]</scope>
    <source>
        <strain evidence="2 3">MCCC 1K02066</strain>
    </source>
</reference>
<dbReference type="InterPro" id="IPR009875">
    <property type="entry name" value="PilZ_domain"/>
</dbReference>
<dbReference type="Pfam" id="PF07238">
    <property type="entry name" value="PilZ"/>
    <property type="match status" value="1"/>
</dbReference>
<evidence type="ECO:0000313" key="3">
    <source>
        <dbReference type="Proteomes" id="UP000469159"/>
    </source>
</evidence>
<proteinExistence type="predicted"/>
<name>A0A6I4UUC3_9SPHN</name>
<protein>
    <submittedName>
        <fullName evidence="2">PilZ domain-containing protein</fullName>
    </submittedName>
</protein>
<dbReference type="OrthoDB" id="7508603at2"/>